<dbReference type="RefSeq" id="WP_006864652.1">
    <property type="nucleotide sequence ID" value="NZ_ACCL02000046.1"/>
</dbReference>
<dbReference type="InterPro" id="IPR007197">
    <property type="entry name" value="rSAM"/>
</dbReference>
<evidence type="ECO:0000256" key="1">
    <source>
        <dbReference type="ARBA" id="ARBA00001966"/>
    </source>
</evidence>
<dbReference type="Proteomes" id="UP000005561">
    <property type="component" value="Unassembled WGS sequence"/>
</dbReference>
<dbReference type="InterPro" id="IPR006158">
    <property type="entry name" value="Cobalamin-bd"/>
</dbReference>
<evidence type="ECO:0000259" key="7">
    <source>
        <dbReference type="PROSITE" id="PS51332"/>
    </source>
</evidence>
<dbReference type="PROSITE" id="PS51332">
    <property type="entry name" value="B12_BINDING"/>
    <property type="match status" value="1"/>
</dbReference>
<evidence type="ECO:0000256" key="3">
    <source>
        <dbReference type="ARBA" id="ARBA00022723"/>
    </source>
</evidence>
<feature type="region of interest" description="Disordered" evidence="6">
    <location>
        <begin position="33"/>
        <end position="54"/>
    </location>
</feature>
<dbReference type="SFLD" id="SFLDG01082">
    <property type="entry name" value="B12-binding_domain_containing"/>
    <property type="match status" value="1"/>
</dbReference>
<dbReference type="InterPro" id="IPR058240">
    <property type="entry name" value="rSAM_sf"/>
</dbReference>
<dbReference type="eggNOG" id="COG1032">
    <property type="taxonomic scope" value="Bacteria"/>
</dbReference>
<comment type="cofactor">
    <cofactor evidence="1">
        <name>[4Fe-4S] cluster</name>
        <dbReference type="ChEBI" id="CHEBI:49883"/>
    </cofactor>
</comment>
<evidence type="ECO:0000256" key="6">
    <source>
        <dbReference type="SAM" id="MobiDB-lite"/>
    </source>
</evidence>
<sequence>MDILLAAINAKYIHSNPAVYSLKAYAEQFLKDKSQSAKPERGDGGQSAKPGRGNGDCAAACTIEIVEFTINQEADEILREIYKKQPEVLAFSCYIWNLEMVEKLLENLPYILPRTELWLGGPEVSWDAEAFLEEHLQVRGIMTGEGEETFAELAAWYARTEEQGGQMCTEEPRRTRRTYVEEAQWPEHAAGRTDMPADGGLSAIRGIVFRDDRGTVRTNAPRPLLAMDKLPFLYALPSPRSGGEETGASAGRVDNDTGVSAGIAKAGANISLEDFVNRIIYYESSRGCPFSCSYCLSSIEKSVRFRSTEKVKRELAFFLDHKVRQVKFVDRTFNCRHSHAMEIWRFIKEHDNGVTNFHFEIAADLLTEEELALLNTLRPGLVQMEIGVQSTNPRTLAEIDRISDFGRLSEIVKRLQSGENIHLHLDLIAGLPYEDYDSFVHSFNDVYRLYPEQLQLGFLKVLKGSKMHEKAQEYALCYRRQPVYEVLHTRWISYEELLRLKMVEEMVEVYYNSGQFTHTMRRLEREFAHPFAMYLELAEYYERSGLAGKKHTRMARFDILRDFIRTKTEAALYDELLLLDLYLRENSKSRPAWAGDIGGDKPAMLAFFKREEENRSLLSGYEGRSARQMMNMTHLELFHYAVCGDCREGRHWLLFDYRKRNPLTQEAAVYEVKVDG</sequence>
<evidence type="ECO:0000256" key="5">
    <source>
        <dbReference type="ARBA" id="ARBA00023014"/>
    </source>
</evidence>
<evidence type="ECO:0000256" key="2">
    <source>
        <dbReference type="ARBA" id="ARBA00022691"/>
    </source>
</evidence>
<dbReference type="GO" id="GO:0003824">
    <property type="term" value="F:catalytic activity"/>
    <property type="evidence" value="ECO:0007669"/>
    <property type="project" value="InterPro"/>
</dbReference>
<dbReference type="STRING" id="168384.SAMN05660368_04234"/>
<evidence type="ECO:0000259" key="8">
    <source>
        <dbReference type="PROSITE" id="PS51918"/>
    </source>
</evidence>
<dbReference type="InterPro" id="IPR025288">
    <property type="entry name" value="DUF4080"/>
</dbReference>
<gene>
    <name evidence="9" type="ORF">BRYFOR_09902</name>
</gene>
<dbReference type="Pfam" id="PF13311">
    <property type="entry name" value="DUF4080"/>
    <property type="match status" value="1"/>
</dbReference>
<organism evidence="9 10">
    <name type="scientific">Marvinbryantia formatexigens DSM 14469</name>
    <dbReference type="NCBI Taxonomy" id="478749"/>
    <lineage>
        <taxon>Bacteria</taxon>
        <taxon>Bacillati</taxon>
        <taxon>Bacillota</taxon>
        <taxon>Clostridia</taxon>
        <taxon>Lachnospirales</taxon>
        <taxon>Lachnospiraceae</taxon>
        <taxon>Marvinbryantia</taxon>
    </lineage>
</organism>
<keyword evidence="3" id="KW-0479">Metal-binding</keyword>
<dbReference type="SMART" id="SM00729">
    <property type="entry name" value="Elp3"/>
    <property type="match status" value="1"/>
</dbReference>
<dbReference type="PROSITE" id="PS51918">
    <property type="entry name" value="RADICAL_SAM"/>
    <property type="match status" value="1"/>
</dbReference>
<feature type="domain" description="B12-binding" evidence="7">
    <location>
        <begin position="1"/>
        <end position="164"/>
    </location>
</feature>
<dbReference type="Pfam" id="PF04055">
    <property type="entry name" value="Radical_SAM"/>
    <property type="match status" value="1"/>
</dbReference>
<dbReference type="PANTHER" id="PTHR43409">
    <property type="entry name" value="ANAEROBIC MAGNESIUM-PROTOPORPHYRIN IX MONOMETHYL ESTER CYCLASE-RELATED"/>
    <property type="match status" value="1"/>
</dbReference>
<dbReference type="SUPFAM" id="SSF102114">
    <property type="entry name" value="Radical SAM enzymes"/>
    <property type="match status" value="1"/>
</dbReference>
<dbReference type="GO" id="GO:0051536">
    <property type="term" value="F:iron-sulfur cluster binding"/>
    <property type="evidence" value="ECO:0007669"/>
    <property type="project" value="UniProtKB-KW"/>
</dbReference>
<dbReference type="EMBL" id="ACCL02000046">
    <property type="protein sequence ID" value="EET58153.1"/>
    <property type="molecule type" value="Genomic_DNA"/>
</dbReference>
<dbReference type="Gene3D" id="3.80.30.20">
    <property type="entry name" value="tm_1862 like domain"/>
    <property type="match status" value="1"/>
</dbReference>
<keyword evidence="2" id="KW-0949">S-adenosyl-L-methionine</keyword>
<feature type="compositionally biased region" description="Basic and acidic residues" evidence="6">
    <location>
        <begin position="33"/>
        <end position="43"/>
    </location>
</feature>
<dbReference type="GO" id="GO:0046872">
    <property type="term" value="F:metal ion binding"/>
    <property type="evidence" value="ECO:0007669"/>
    <property type="project" value="UniProtKB-KW"/>
</dbReference>
<dbReference type="PANTHER" id="PTHR43409:SF16">
    <property type="entry name" value="SLR0320 PROTEIN"/>
    <property type="match status" value="1"/>
</dbReference>
<dbReference type="AlphaFoldDB" id="C6LMK1"/>
<dbReference type="InterPro" id="IPR006638">
    <property type="entry name" value="Elp3/MiaA/NifB-like_rSAM"/>
</dbReference>
<keyword evidence="5" id="KW-0411">Iron-sulfur</keyword>
<dbReference type="GO" id="GO:0005829">
    <property type="term" value="C:cytosol"/>
    <property type="evidence" value="ECO:0007669"/>
    <property type="project" value="TreeGrafter"/>
</dbReference>
<dbReference type="GO" id="GO:0031419">
    <property type="term" value="F:cobalamin binding"/>
    <property type="evidence" value="ECO:0007669"/>
    <property type="project" value="InterPro"/>
</dbReference>
<evidence type="ECO:0000313" key="9">
    <source>
        <dbReference type="EMBL" id="EET58153.1"/>
    </source>
</evidence>
<evidence type="ECO:0000256" key="4">
    <source>
        <dbReference type="ARBA" id="ARBA00023004"/>
    </source>
</evidence>
<accession>C6LMK1</accession>
<dbReference type="InterPro" id="IPR051198">
    <property type="entry name" value="BchE-like"/>
</dbReference>
<reference evidence="9" key="1">
    <citation type="submission" date="2009-07" db="EMBL/GenBank/DDBJ databases">
        <authorList>
            <person name="Weinstock G."/>
            <person name="Sodergren E."/>
            <person name="Clifton S."/>
            <person name="Fulton L."/>
            <person name="Fulton B."/>
            <person name="Courtney L."/>
            <person name="Fronick C."/>
            <person name="Harrison M."/>
            <person name="Strong C."/>
            <person name="Farmer C."/>
            <person name="Delahaunty K."/>
            <person name="Markovic C."/>
            <person name="Hall O."/>
            <person name="Minx P."/>
            <person name="Tomlinson C."/>
            <person name="Mitreva M."/>
            <person name="Nelson J."/>
            <person name="Hou S."/>
            <person name="Wollam A."/>
            <person name="Pepin K.H."/>
            <person name="Johnson M."/>
            <person name="Bhonagiri V."/>
            <person name="Nash W.E."/>
            <person name="Warren W."/>
            <person name="Chinwalla A."/>
            <person name="Mardis E.R."/>
            <person name="Wilson R.K."/>
        </authorList>
    </citation>
    <scope>NUCLEOTIDE SEQUENCE [LARGE SCALE GENOMIC DNA]</scope>
    <source>
        <strain evidence="9">DSM 14469</strain>
    </source>
</reference>
<keyword evidence="4" id="KW-0408">Iron</keyword>
<dbReference type="SFLD" id="SFLDS00029">
    <property type="entry name" value="Radical_SAM"/>
    <property type="match status" value="1"/>
</dbReference>
<dbReference type="Gene3D" id="3.40.50.280">
    <property type="entry name" value="Cobalamin-binding domain"/>
    <property type="match status" value="1"/>
</dbReference>
<dbReference type="InterPro" id="IPR036724">
    <property type="entry name" value="Cobalamin-bd_sf"/>
</dbReference>
<protein>
    <submittedName>
        <fullName evidence="9">Radical SAM domain protein</fullName>
    </submittedName>
</protein>
<evidence type="ECO:0000313" key="10">
    <source>
        <dbReference type="Proteomes" id="UP000005561"/>
    </source>
</evidence>
<dbReference type="SUPFAM" id="SSF52242">
    <property type="entry name" value="Cobalamin (vitamin B12)-binding domain"/>
    <property type="match status" value="1"/>
</dbReference>
<dbReference type="InterPro" id="IPR023404">
    <property type="entry name" value="rSAM_horseshoe"/>
</dbReference>
<comment type="caution">
    <text evidence="9">The sequence shown here is derived from an EMBL/GenBank/DDBJ whole genome shotgun (WGS) entry which is preliminary data.</text>
</comment>
<proteinExistence type="predicted"/>
<dbReference type="Pfam" id="PF02310">
    <property type="entry name" value="B12-binding"/>
    <property type="match status" value="1"/>
</dbReference>
<feature type="domain" description="Radical SAM core" evidence="8">
    <location>
        <begin position="274"/>
        <end position="493"/>
    </location>
</feature>
<name>C6LMK1_9FIRM</name>
<keyword evidence="10" id="KW-1185">Reference proteome</keyword>